<feature type="transmembrane region" description="Helical" evidence="6">
    <location>
        <begin position="96"/>
        <end position="124"/>
    </location>
</feature>
<dbReference type="GeneTree" id="ENSGT00950000182857"/>
<dbReference type="Pfam" id="PF04505">
    <property type="entry name" value="CD225"/>
    <property type="match status" value="1"/>
</dbReference>
<dbReference type="InterPro" id="IPR007593">
    <property type="entry name" value="CD225/Dispanin_fam"/>
</dbReference>
<name>A0A3B5B7J7_9TELE</name>
<dbReference type="AlphaFoldDB" id="A0A3B5B7J7"/>
<evidence type="ECO:0000256" key="4">
    <source>
        <dbReference type="ARBA" id="ARBA00022989"/>
    </source>
</evidence>
<evidence type="ECO:0000256" key="2">
    <source>
        <dbReference type="ARBA" id="ARBA00006843"/>
    </source>
</evidence>
<dbReference type="STRING" id="144197.ENSSPAP00000028846"/>
<feature type="transmembrane region" description="Helical" evidence="6">
    <location>
        <begin position="55"/>
        <end position="76"/>
    </location>
</feature>
<evidence type="ECO:0000256" key="6">
    <source>
        <dbReference type="SAM" id="Phobius"/>
    </source>
</evidence>
<dbReference type="PANTHER" id="PTHR13999">
    <property type="entry name" value="INTERFERON INDUCIBLE TRANSMEMBRANE PROTEIN"/>
    <property type="match status" value="1"/>
</dbReference>
<evidence type="ECO:0000313" key="7">
    <source>
        <dbReference type="Ensembl" id="ENSSPAP00000028846.1"/>
    </source>
</evidence>
<comment type="subcellular location">
    <subcellularLocation>
        <location evidence="1">Membrane</location>
    </subcellularLocation>
</comment>
<evidence type="ECO:0000256" key="3">
    <source>
        <dbReference type="ARBA" id="ARBA00022692"/>
    </source>
</evidence>
<protein>
    <submittedName>
        <fullName evidence="7">Dispanin subfamily A member 2b-like</fullName>
    </submittedName>
</protein>
<organism evidence="7">
    <name type="scientific">Stegastes partitus</name>
    <name type="common">bicolor damselfish</name>
    <dbReference type="NCBI Taxonomy" id="144197"/>
    <lineage>
        <taxon>Eukaryota</taxon>
        <taxon>Metazoa</taxon>
        <taxon>Chordata</taxon>
        <taxon>Craniata</taxon>
        <taxon>Vertebrata</taxon>
        <taxon>Euteleostomi</taxon>
        <taxon>Actinopterygii</taxon>
        <taxon>Neopterygii</taxon>
        <taxon>Teleostei</taxon>
        <taxon>Neoteleostei</taxon>
        <taxon>Acanthomorphata</taxon>
        <taxon>Ovalentaria</taxon>
        <taxon>Pomacentridae</taxon>
        <taxon>Stegastes</taxon>
    </lineage>
</organism>
<dbReference type="PANTHER" id="PTHR13999:SF10">
    <property type="entry name" value="INTERFERON-INDUCED TRANSMEMBRANE PROTEIN 5"/>
    <property type="match status" value="1"/>
</dbReference>
<dbReference type="Ensembl" id="ENSSPAT00000029311.1">
    <property type="protein sequence ID" value="ENSSPAP00000028846.1"/>
    <property type="gene ID" value="ENSSPAG00000021713.1"/>
</dbReference>
<dbReference type="InterPro" id="IPR051517">
    <property type="entry name" value="IFITM_antiviral_protein"/>
</dbReference>
<comment type="similarity">
    <text evidence="2">Belongs to the CD225/Dispanin family.</text>
</comment>
<accession>A0A3B5B7J7</accession>
<keyword evidence="3 6" id="KW-0812">Transmembrane</keyword>
<proteinExistence type="inferred from homology"/>
<evidence type="ECO:0000256" key="1">
    <source>
        <dbReference type="ARBA" id="ARBA00004370"/>
    </source>
</evidence>
<sequence>NNYISKIPLKGLKGCFPPSFCNFNYSTIIIKHLNSPSMVQYTTVNVTEEPPKDHIIWSIFNFAYMNLCCLGLVALIHSIKARDRKVVGDLEGAREYGSIASCFNMAATVFTCLIILFLFFFVLFANYNK</sequence>
<keyword evidence="4 6" id="KW-1133">Transmembrane helix</keyword>
<reference evidence="7" key="1">
    <citation type="submission" date="2023-09" db="UniProtKB">
        <authorList>
            <consortium name="Ensembl"/>
        </authorList>
    </citation>
    <scope>IDENTIFICATION</scope>
</reference>
<keyword evidence="5 6" id="KW-0472">Membrane</keyword>
<evidence type="ECO:0000256" key="5">
    <source>
        <dbReference type="ARBA" id="ARBA00023136"/>
    </source>
</evidence>
<dbReference type="GO" id="GO:0005886">
    <property type="term" value="C:plasma membrane"/>
    <property type="evidence" value="ECO:0007669"/>
    <property type="project" value="TreeGrafter"/>
</dbReference>